<organism evidence="3">
    <name type="scientific">Gongylonema pulchrum</name>
    <dbReference type="NCBI Taxonomy" id="637853"/>
    <lineage>
        <taxon>Eukaryota</taxon>
        <taxon>Metazoa</taxon>
        <taxon>Ecdysozoa</taxon>
        <taxon>Nematoda</taxon>
        <taxon>Chromadorea</taxon>
        <taxon>Rhabditida</taxon>
        <taxon>Spirurina</taxon>
        <taxon>Spiruromorpha</taxon>
        <taxon>Spiruroidea</taxon>
        <taxon>Gongylonematidae</taxon>
        <taxon>Gongylonema</taxon>
    </lineage>
</organism>
<evidence type="ECO:0000256" key="1">
    <source>
        <dbReference type="SAM" id="MobiDB-lite"/>
    </source>
</evidence>
<dbReference type="AlphaFoldDB" id="A0A183EM55"/>
<dbReference type="WBParaSite" id="GPUH_0002207301-mRNA-1">
    <property type="protein sequence ID" value="GPUH_0002207301-mRNA-1"/>
    <property type="gene ID" value="GPUH_0002207301"/>
</dbReference>
<keyword evidence="2" id="KW-1133">Transmembrane helix</keyword>
<accession>A0A183EM55</accession>
<evidence type="ECO:0000256" key="2">
    <source>
        <dbReference type="SAM" id="Phobius"/>
    </source>
</evidence>
<reference evidence="3" key="1">
    <citation type="submission" date="2016-06" db="UniProtKB">
        <authorList>
            <consortium name="WormBaseParasite"/>
        </authorList>
    </citation>
    <scope>IDENTIFICATION</scope>
</reference>
<protein>
    <submittedName>
        <fullName evidence="3">Transmembrane protein</fullName>
    </submittedName>
</protein>
<name>A0A183EM55_9BILA</name>
<proteinExistence type="predicted"/>
<keyword evidence="2" id="KW-0812">Transmembrane</keyword>
<feature type="compositionally biased region" description="Basic and acidic residues" evidence="1">
    <location>
        <begin position="1"/>
        <end position="20"/>
    </location>
</feature>
<evidence type="ECO:0000313" key="3">
    <source>
        <dbReference type="WBParaSite" id="GPUH_0002207301-mRNA-1"/>
    </source>
</evidence>
<feature type="compositionally biased region" description="Basic and acidic residues" evidence="1">
    <location>
        <begin position="48"/>
        <end position="58"/>
    </location>
</feature>
<feature type="compositionally biased region" description="Low complexity" evidence="1">
    <location>
        <begin position="24"/>
        <end position="41"/>
    </location>
</feature>
<feature type="region of interest" description="Disordered" evidence="1">
    <location>
        <begin position="1"/>
        <end position="69"/>
    </location>
</feature>
<feature type="transmembrane region" description="Helical" evidence="2">
    <location>
        <begin position="130"/>
        <end position="149"/>
    </location>
</feature>
<keyword evidence="2" id="KW-0472">Membrane</keyword>
<sequence>LKEMQRRDMEEAERTGDSLRRAPQRAAAAATTVGTAAARTAETFPAERGVETSDDFSHDTAVGSGDSSAVQRKAGMPLLVSFERSSRLTGSESSSWRLSLSRSTRFDVHDLRGKTAAATTSRFFALQNTVMMVCMVIAFVYAVVVVVWVDVGDAFEGVLVRKHTYEALDRKASSR</sequence>